<dbReference type="Proteomes" id="UP000576368">
    <property type="component" value="Unassembled WGS sequence"/>
</dbReference>
<dbReference type="EMBL" id="JAATLI010000004">
    <property type="protein sequence ID" value="NJC17740.1"/>
    <property type="molecule type" value="Genomic_DNA"/>
</dbReference>
<evidence type="ECO:0000313" key="2">
    <source>
        <dbReference type="Proteomes" id="UP000576368"/>
    </source>
</evidence>
<protein>
    <submittedName>
        <fullName evidence="1">Uncharacterized protein</fullName>
    </submittedName>
</protein>
<reference evidence="1 2" key="1">
    <citation type="submission" date="2020-03" db="EMBL/GenBank/DDBJ databases">
        <title>Genomic Encyclopedia of Type Strains, Phase IV (KMG-IV): sequencing the most valuable type-strain genomes for metagenomic binning, comparative biology and taxonomic classification.</title>
        <authorList>
            <person name="Goeker M."/>
        </authorList>
    </citation>
    <scope>NUCLEOTIDE SEQUENCE [LARGE SCALE GENOMIC DNA]</scope>
    <source>
        <strain evidence="1 2">DSM 105722</strain>
    </source>
</reference>
<sequence length="89" mass="10999">MYKRKYTTVLYIGIEQYIAFVRTLRHHPDYEFVSIKMTYALCKDGIYRHFGSFQVMIRFRSYPSNQGEYMFYFGRIFQMELDKMKLINY</sequence>
<accession>A0A7X5YAW5</accession>
<proteinExistence type="predicted"/>
<comment type="caution">
    <text evidence="1">The sequence shown here is derived from an EMBL/GenBank/DDBJ whole genome shotgun (WGS) entry which is preliminary data.</text>
</comment>
<evidence type="ECO:0000313" key="1">
    <source>
        <dbReference type="EMBL" id="NJC17740.1"/>
    </source>
</evidence>
<gene>
    <name evidence="1" type="ORF">GGR15_001355</name>
</gene>
<organism evidence="1 2">
    <name type="scientific">Butyricimonas paravirosa</name>
    <dbReference type="NCBI Taxonomy" id="1472417"/>
    <lineage>
        <taxon>Bacteria</taxon>
        <taxon>Pseudomonadati</taxon>
        <taxon>Bacteroidota</taxon>
        <taxon>Bacteroidia</taxon>
        <taxon>Bacteroidales</taxon>
        <taxon>Odoribacteraceae</taxon>
        <taxon>Butyricimonas</taxon>
    </lineage>
</organism>
<name>A0A7X5YAW5_9BACT</name>
<dbReference type="AlphaFoldDB" id="A0A7X5YAW5"/>